<organism evidence="2 3">
    <name type="scientific">Vibrio maritimus</name>
    <dbReference type="NCBI Taxonomy" id="990268"/>
    <lineage>
        <taxon>Bacteria</taxon>
        <taxon>Pseudomonadati</taxon>
        <taxon>Pseudomonadota</taxon>
        <taxon>Gammaproteobacteria</taxon>
        <taxon>Vibrionales</taxon>
        <taxon>Vibrionaceae</taxon>
        <taxon>Vibrio</taxon>
    </lineage>
</organism>
<comment type="caution">
    <text evidence="2">The sequence shown here is derived from an EMBL/GenBank/DDBJ whole genome shotgun (WGS) entry which is preliminary data.</text>
</comment>
<feature type="compositionally biased region" description="Basic residues" evidence="1">
    <location>
        <begin position="65"/>
        <end position="77"/>
    </location>
</feature>
<accession>A0A090TE29</accession>
<keyword evidence="2" id="KW-0808">Transferase</keyword>
<dbReference type="Proteomes" id="UP000029224">
    <property type="component" value="Unassembled WGS sequence"/>
</dbReference>
<keyword evidence="2" id="KW-0418">Kinase</keyword>
<reference evidence="2 3" key="2">
    <citation type="submission" date="2014-09" db="EMBL/GenBank/DDBJ databases">
        <authorList>
            <consortium name="NBRP consortium"/>
            <person name="Sawabe T."/>
            <person name="Meirelles P."/>
            <person name="Nakanishi M."/>
            <person name="Sayaka M."/>
            <person name="Hattori M."/>
            <person name="Ohkuma M."/>
        </authorList>
    </citation>
    <scope>NUCLEOTIDE SEQUENCE [LARGE SCALE GENOMIC DNA]</scope>
    <source>
        <strain evidence="2 3">JCM 19240</strain>
    </source>
</reference>
<dbReference type="GO" id="GO:0016301">
    <property type="term" value="F:kinase activity"/>
    <property type="evidence" value="ECO:0007669"/>
    <property type="project" value="UniProtKB-KW"/>
</dbReference>
<protein>
    <submittedName>
        <fullName evidence="2">Sensor histidine kinase</fullName>
    </submittedName>
</protein>
<evidence type="ECO:0000256" key="1">
    <source>
        <dbReference type="SAM" id="MobiDB-lite"/>
    </source>
</evidence>
<sequence length="88" mass="10444">MLLCLMFGYYLINQYLIKPIAVIAKEVDESRHSGSIDINYRSPDEIRYLIDSFNQKTVYLDQERMKRKPPPKPKPRSLPRCLMRSEPQ</sequence>
<keyword evidence="3" id="KW-1185">Reference proteome</keyword>
<name>A0A090TE29_9VIBR</name>
<evidence type="ECO:0000313" key="3">
    <source>
        <dbReference type="Proteomes" id="UP000029224"/>
    </source>
</evidence>
<reference evidence="2 3" key="1">
    <citation type="submission" date="2014-09" db="EMBL/GenBank/DDBJ databases">
        <title>Vibrio maritimus JCM 19240. (C210) whole genome shotgun sequence.</title>
        <authorList>
            <person name="Sawabe T."/>
            <person name="Meirelles P."/>
            <person name="Nakanishi M."/>
            <person name="Sayaka M."/>
            <person name="Hattori M."/>
            <person name="Ohkuma M."/>
        </authorList>
    </citation>
    <scope>NUCLEOTIDE SEQUENCE [LARGE SCALE GENOMIC DNA]</scope>
    <source>
        <strain evidence="2 3">JCM 19240</strain>
    </source>
</reference>
<feature type="region of interest" description="Disordered" evidence="1">
    <location>
        <begin position="61"/>
        <end position="88"/>
    </location>
</feature>
<gene>
    <name evidence="2" type="ORF">JCM19240_3960</name>
</gene>
<evidence type="ECO:0000313" key="2">
    <source>
        <dbReference type="EMBL" id="GAL36994.1"/>
    </source>
</evidence>
<dbReference type="EMBL" id="BBMT01000013">
    <property type="protein sequence ID" value="GAL36994.1"/>
    <property type="molecule type" value="Genomic_DNA"/>
</dbReference>
<dbReference type="AlphaFoldDB" id="A0A090TE29"/>
<proteinExistence type="predicted"/>